<evidence type="ECO:0000313" key="1">
    <source>
        <dbReference type="EMBL" id="WZC50585.1"/>
    </source>
</evidence>
<keyword evidence="2" id="KW-1185">Reference proteome</keyword>
<sequence length="42" mass="4919">MPDISKLSSIDWKPQFGLEETVLNSMEYFVRNKTRLVEMLGD</sequence>
<dbReference type="RefSeq" id="WP_341368687.1">
    <property type="nucleotide sequence ID" value="NZ_CP150951.2"/>
</dbReference>
<evidence type="ECO:0000313" key="2">
    <source>
        <dbReference type="Proteomes" id="UP001440612"/>
    </source>
</evidence>
<organism evidence="1 2">
    <name type="scientific">Yoonia phaeophyticola</name>
    <dbReference type="NCBI Taxonomy" id="3137369"/>
    <lineage>
        <taxon>Bacteria</taxon>
        <taxon>Pseudomonadati</taxon>
        <taxon>Pseudomonadota</taxon>
        <taxon>Alphaproteobacteria</taxon>
        <taxon>Rhodobacterales</taxon>
        <taxon>Paracoccaceae</taxon>
        <taxon>Yoonia</taxon>
    </lineage>
</organism>
<dbReference type="Proteomes" id="UP001440612">
    <property type="component" value="Chromosome"/>
</dbReference>
<name>A0ABZ2VBX3_9RHOB</name>
<reference evidence="2" key="1">
    <citation type="submission" date="2024-04" db="EMBL/GenBank/DDBJ databases">
        <title>Phylogenomic analyses of a clade within the roseobacter group suggest taxonomic reassignments of species of the genera Aestuariivita, Citreicella, Loktanella, Nautella, Pelagibaca, Ruegeria, Thalassobius, Thiobacimonas and Tropicibacter, and the proposal o.</title>
        <authorList>
            <person name="Jeon C.O."/>
        </authorList>
    </citation>
    <scope>NUCLEOTIDE SEQUENCE [LARGE SCALE GENOMIC DNA]</scope>
    <source>
        <strain evidence="2">BS5-3</strain>
    </source>
</reference>
<gene>
    <name evidence="1" type="ORF">AABB29_08205</name>
</gene>
<accession>A0ABZ2VBX3</accession>
<dbReference type="EMBL" id="CP150951">
    <property type="protein sequence ID" value="WZC50585.1"/>
    <property type="molecule type" value="Genomic_DNA"/>
</dbReference>
<proteinExistence type="predicted"/>
<protein>
    <submittedName>
        <fullName evidence="1">Uncharacterized protein</fullName>
    </submittedName>
</protein>